<feature type="transmembrane region" description="Helical" evidence="7">
    <location>
        <begin position="52"/>
        <end position="75"/>
    </location>
</feature>
<dbReference type="InterPro" id="IPR052337">
    <property type="entry name" value="SAT4-like"/>
</dbReference>
<protein>
    <recommendedName>
        <fullName evidence="8">Rhodopsin domain-containing protein</fullName>
    </recommendedName>
</protein>
<feature type="transmembrane region" description="Helical" evidence="7">
    <location>
        <begin position="95"/>
        <end position="122"/>
    </location>
</feature>
<evidence type="ECO:0000256" key="6">
    <source>
        <dbReference type="SAM" id="MobiDB-lite"/>
    </source>
</evidence>
<sequence>MGWTYNTIDPDAATLGPLITGVAVALTVLSLLAVCLRLYVRIRLIKATGYDDWITVVTWLMAAAFSVISIIQTKWGLGLKNRQDLPDQNLLTFGLLQYVGAPFYILGILGFKLALLVSYLRILPLGNYRNGTKVAIMACGLFHLCFLVIQINFCAPIAKQWDPTVRGGSCLPAVPVYTTLAALTIVFDVTVLVLPFPALLESHIQDRKKFVLLGLFGLGIFITITQLVRIQTIKRLTDLTDSAQLILWSTVEINLGVIIATIPTLAPIVKYFNENAVNGQGSIISGGRNKAKKPRNNKRHSRKGSFPLDSGKFDRDSSSEHTTSASHISRTSGSFEMGRNIHNHHSKDLILGPMIVLPGPATAGKSGSSSSPHHTNGTGNASPPAEGVIAMRTEVVVTYD</sequence>
<dbReference type="Pfam" id="PF20684">
    <property type="entry name" value="Fung_rhodopsin"/>
    <property type="match status" value="1"/>
</dbReference>
<dbReference type="GO" id="GO:0016020">
    <property type="term" value="C:membrane"/>
    <property type="evidence" value="ECO:0007669"/>
    <property type="project" value="UniProtKB-SubCell"/>
</dbReference>
<keyword evidence="2 7" id="KW-0812">Transmembrane</keyword>
<keyword evidence="10" id="KW-1185">Reference proteome</keyword>
<feature type="compositionally biased region" description="Polar residues" evidence="6">
    <location>
        <begin position="320"/>
        <end position="334"/>
    </location>
</feature>
<gene>
    <name evidence="9" type="ORF">QBC37DRAFT_311501</name>
</gene>
<dbReference type="InterPro" id="IPR049326">
    <property type="entry name" value="Rhodopsin_dom_fungi"/>
</dbReference>
<feature type="transmembrane region" description="Helical" evidence="7">
    <location>
        <begin position="15"/>
        <end position="40"/>
    </location>
</feature>
<proteinExistence type="inferred from homology"/>
<dbReference type="Proteomes" id="UP001301769">
    <property type="component" value="Unassembled WGS sequence"/>
</dbReference>
<reference evidence="9" key="1">
    <citation type="journal article" date="2023" name="Mol. Phylogenet. Evol.">
        <title>Genome-scale phylogeny and comparative genomics of the fungal order Sordariales.</title>
        <authorList>
            <person name="Hensen N."/>
            <person name="Bonometti L."/>
            <person name="Westerberg I."/>
            <person name="Brannstrom I.O."/>
            <person name="Guillou S."/>
            <person name="Cros-Aarteil S."/>
            <person name="Calhoun S."/>
            <person name="Haridas S."/>
            <person name="Kuo A."/>
            <person name="Mondo S."/>
            <person name="Pangilinan J."/>
            <person name="Riley R."/>
            <person name="LaButti K."/>
            <person name="Andreopoulos B."/>
            <person name="Lipzen A."/>
            <person name="Chen C."/>
            <person name="Yan M."/>
            <person name="Daum C."/>
            <person name="Ng V."/>
            <person name="Clum A."/>
            <person name="Steindorff A."/>
            <person name="Ohm R.A."/>
            <person name="Martin F."/>
            <person name="Silar P."/>
            <person name="Natvig D.O."/>
            <person name="Lalanne C."/>
            <person name="Gautier V."/>
            <person name="Ament-Velasquez S.L."/>
            <person name="Kruys A."/>
            <person name="Hutchinson M.I."/>
            <person name="Powell A.J."/>
            <person name="Barry K."/>
            <person name="Miller A.N."/>
            <person name="Grigoriev I.V."/>
            <person name="Debuchy R."/>
            <person name="Gladieux P."/>
            <person name="Hiltunen Thoren M."/>
            <person name="Johannesson H."/>
        </authorList>
    </citation>
    <scope>NUCLEOTIDE SEQUENCE</scope>
    <source>
        <strain evidence="9">PSN293</strain>
    </source>
</reference>
<reference evidence="9" key="2">
    <citation type="submission" date="2023-05" db="EMBL/GenBank/DDBJ databases">
        <authorList>
            <consortium name="Lawrence Berkeley National Laboratory"/>
            <person name="Steindorff A."/>
            <person name="Hensen N."/>
            <person name="Bonometti L."/>
            <person name="Westerberg I."/>
            <person name="Brannstrom I.O."/>
            <person name="Guillou S."/>
            <person name="Cros-Aarteil S."/>
            <person name="Calhoun S."/>
            <person name="Haridas S."/>
            <person name="Kuo A."/>
            <person name="Mondo S."/>
            <person name="Pangilinan J."/>
            <person name="Riley R."/>
            <person name="Labutti K."/>
            <person name="Andreopoulos B."/>
            <person name="Lipzen A."/>
            <person name="Chen C."/>
            <person name="Yanf M."/>
            <person name="Daum C."/>
            <person name="Ng V."/>
            <person name="Clum A."/>
            <person name="Ohm R."/>
            <person name="Martin F."/>
            <person name="Silar P."/>
            <person name="Natvig D."/>
            <person name="Lalanne C."/>
            <person name="Gautier V."/>
            <person name="Ament-Velasquez S.L."/>
            <person name="Kruys A."/>
            <person name="Hutchinson M.I."/>
            <person name="Powell A.J."/>
            <person name="Barry K."/>
            <person name="Miller A.N."/>
            <person name="Grigoriev I.V."/>
            <person name="Debuchy R."/>
            <person name="Gladieux P."/>
            <person name="Thoren M.H."/>
            <person name="Johannesson H."/>
        </authorList>
    </citation>
    <scope>NUCLEOTIDE SEQUENCE</scope>
    <source>
        <strain evidence="9">PSN293</strain>
    </source>
</reference>
<name>A0AAN7BCI9_9PEZI</name>
<feature type="compositionally biased region" description="Polar residues" evidence="6">
    <location>
        <begin position="365"/>
        <end position="381"/>
    </location>
</feature>
<keyword evidence="4 7" id="KW-0472">Membrane</keyword>
<dbReference type="PANTHER" id="PTHR33048">
    <property type="entry name" value="PTH11-LIKE INTEGRAL MEMBRANE PROTEIN (AFU_ORTHOLOGUE AFUA_5G11245)"/>
    <property type="match status" value="1"/>
</dbReference>
<evidence type="ECO:0000256" key="1">
    <source>
        <dbReference type="ARBA" id="ARBA00004141"/>
    </source>
</evidence>
<organism evidence="9 10">
    <name type="scientific">Rhypophila decipiens</name>
    <dbReference type="NCBI Taxonomy" id="261697"/>
    <lineage>
        <taxon>Eukaryota</taxon>
        <taxon>Fungi</taxon>
        <taxon>Dikarya</taxon>
        <taxon>Ascomycota</taxon>
        <taxon>Pezizomycotina</taxon>
        <taxon>Sordariomycetes</taxon>
        <taxon>Sordariomycetidae</taxon>
        <taxon>Sordariales</taxon>
        <taxon>Naviculisporaceae</taxon>
        <taxon>Rhypophila</taxon>
    </lineage>
</organism>
<evidence type="ECO:0000313" key="10">
    <source>
        <dbReference type="Proteomes" id="UP001301769"/>
    </source>
</evidence>
<feature type="compositionally biased region" description="Basic residues" evidence="6">
    <location>
        <begin position="289"/>
        <end position="303"/>
    </location>
</feature>
<feature type="region of interest" description="Disordered" evidence="6">
    <location>
        <begin position="355"/>
        <end position="387"/>
    </location>
</feature>
<evidence type="ECO:0000256" key="2">
    <source>
        <dbReference type="ARBA" id="ARBA00022692"/>
    </source>
</evidence>
<accession>A0AAN7BCI9</accession>
<comment type="similarity">
    <text evidence="5">Belongs to the SAT4 family.</text>
</comment>
<evidence type="ECO:0000256" key="5">
    <source>
        <dbReference type="ARBA" id="ARBA00038359"/>
    </source>
</evidence>
<feature type="transmembrane region" description="Helical" evidence="7">
    <location>
        <begin position="134"/>
        <end position="158"/>
    </location>
</feature>
<feature type="transmembrane region" description="Helical" evidence="7">
    <location>
        <begin position="210"/>
        <end position="228"/>
    </location>
</feature>
<feature type="transmembrane region" description="Helical" evidence="7">
    <location>
        <begin position="178"/>
        <end position="198"/>
    </location>
</feature>
<evidence type="ECO:0000256" key="4">
    <source>
        <dbReference type="ARBA" id="ARBA00023136"/>
    </source>
</evidence>
<keyword evidence="3 7" id="KW-1133">Transmembrane helix</keyword>
<dbReference type="AlphaFoldDB" id="A0AAN7BCI9"/>
<dbReference type="EMBL" id="MU858074">
    <property type="protein sequence ID" value="KAK4215965.1"/>
    <property type="molecule type" value="Genomic_DNA"/>
</dbReference>
<evidence type="ECO:0000313" key="9">
    <source>
        <dbReference type="EMBL" id="KAK4215965.1"/>
    </source>
</evidence>
<evidence type="ECO:0000256" key="7">
    <source>
        <dbReference type="SAM" id="Phobius"/>
    </source>
</evidence>
<feature type="region of interest" description="Disordered" evidence="6">
    <location>
        <begin position="283"/>
        <end position="340"/>
    </location>
</feature>
<dbReference type="PANTHER" id="PTHR33048:SF64">
    <property type="entry name" value="INTEGRAL MEMBRANE PROTEIN"/>
    <property type="match status" value="1"/>
</dbReference>
<comment type="caution">
    <text evidence="9">The sequence shown here is derived from an EMBL/GenBank/DDBJ whole genome shotgun (WGS) entry which is preliminary data.</text>
</comment>
<comment type="subcellular location">
    <subcellularLocation>
        <location evidence="1">Membrane</location>
        <topology evidence="1">Multi-pass membrane protein</topology>
    </subcellularLocation>
</comment>
<evidence type="ECO:0000259" key="8">
    <source>
        <dbReference type="Pfam" id="PF20684"/>
    </source>
</evidence>
<feature type="domain" description="Rhodopsin" evidence="8">
    <location>
        <begin position="36"/>
        <end position="270"/>
    </location>
</feature>
<evidence type="ECO:0000256" key="3">
    <source>
        <dbReference type="ARBA" id="ARBA00022989"/>
    </source>
</evidence>